<name>A0A5C4R283_9RHOB</name>
<comment type="caution">
    <text evidence="8">The sequence shown here is derived from an EMBL/GenBank/DDBJ whole genome shotgun (WGS) entry which is preliminary data.</text>
</comment>
<keyword evidence="2" id="KW-1003">Cell membrane</keyword>
<dbReference type="PANTHER" id="PTHR10010">
    <property type="entry name" value="SOLUTE CARRIER FAMILY 34 SODIUM PHOSPHATE , MEMBER 2-RELATED"/>
    <property type="match status" value="1"/>
</dbReference>
<evidence type="ECO:0000256" key="5">
    <source>
        <dbReference type="ARBA" id="ARBA00023136"/>
    </source>
</evidence>
<dbReference type="SUPFAM" id="SSF109755">
    <property type="entry name" value="PhoU-like"/>
    <property type="match status" value="1"/>
</dbReference>
<keyword evidence="9" id="KW-1185">Reference proteome</keyword>
<reference evidence="8 9" key="1">
    <citation type="submission" date="2019-06" db="EMBL/GenBank/DDBJ databases">
        <authorList>
            <person name="Li J."/>
        </authorList>
    </citation>
    <scope>NUCLEOTIDE SEQUENCE [LARGE SCALE GENOMIC DNA]</scope>
    <source>
        <strain evidence="8 9">CGMCC 1.8012</strain>
    </source>
</reference>
<dbReference type="NCBIfam" id="NF037997">
    <property type="entry name" value="Na_Pi_symport"/>
    <property type="match status" value="1"/>
</dbReference>
<evidence type="ECO:0000256" key="3">
    <source>
        <dbReference type="ARBA" id="ARBA00022692"/>
    </source>
</evidence>
<keyword evidence="5 6" id="KW-0472">Membrane</keyword>
<feature type="transmembrane region" description="Helical" evidence="6">
    <location>
        <begin position="241"/>
        <end position="262"/>
    </location>
</feature>
<feature type="transmembrane region" description="Helical" evidence="6">
    <location>
        <begin position="132"/>
        <end position="154"/>
    </location>
</feature>
<dbReference type="Pfam" id="PF02690">
    <property type="entry name" value="Na_Pi_cotrans"/>
    <property type="match status" value="1"/>
</dbReference>
<keyword evidence="3 6" id="KW-0812">Transmembrane</keyword>
<dbReference type="AlphaFoldDB" id="A0A5C4R283"/>
<evidence type="ECO:0000256" key="2">
    <source>
        <dbReference type="ARBA" id="ARBA00022475"/>
    </source>
</evidence>
<evidence type="ECO:0000313" key="8">
    <source>
        <dbReference type="EMBL" id="TNH37898.1"/>
    </source>
</evidence>
<sequence length="542" mass="57602">MASILGFLQLAGAVALLLFGLGLVRDGMVEAFGLRMKLILGAGTRTGLRAFASGLVATLGLQSSTATALLTASFVQREMIATRRAQIVLLGANVGTAMTAVIVSTDITAVAPVLVLLGYGLRRRGTTVTSGVGTALIGVGLMLVSLTLLDQATAPLRASPQMAAFLPMLDQAWPVALAFAAGIALLCSSSLAAVLLIGSLVLPPDLTVVMVLGANLGGAMAPVLAGATLDIAARRVLLGNLTVRAIGCLIALPLAGLAAGALNGMPLAVGPLAVSAHLAFNLALAALIWPFNGLVCRLVAVLMPQDAHAASTAPRWLDAQVLDAPPLALTGARREVLDIGDSVERMLAQTRAAFRKHDPAPLAEVRAIEDQVDRRQQQVKNYLSRLTGDATEAERRQAIDILDYVINLEHIGDIIDRGLSPEVAKKIGLGLRFSGEGFRELDALFLLTQENLRMAQTVFMTRDRDMARRLMEQKVTIRNLERQSAQRHLIRLREGQTESRETSSLHLDLLRDLKRINAHAVSVAHPILQDEGLLIESRLRGS</sequence>
<dbReference type="RefSeq" id="WP_139599516.1">
    <property type="nucleotide sequence ID" value="NZ_VDDC01000044.1"/>
</dbReference>
<dbReference type="Proteomes" id="UP000304880">
    <property type="component" value="Unassembled WGS sequence"/>
</dbReference>
<gene>
    <name evidence="8" type="ORF">FHD67_17705</name>
</gene>
<evidence type="ECO:0000256" key="1">
    <source>
        <dbReference type="ARBA" id="ARBA00004651"/>
    </source>
</evidence>
<dbReference type="InterPro" id="IPR003841">
    <property type="entry name" value="Na/Pi_transpt"/>
</dbReference>
<accession>A0A5C4R283</accession>
<dbReference type="InterPro" id="IPR026022">
    <property type="entry name" value="PhoU_dom"/>
</dbReference>
<feature type="domain" description="PhoU" evidence="7">
    <location>
        <begin position="446"/>
        <end position="525"/>
    </location>
</feature>
<dbReference type="GO" id="GO:0044341">
    <property type="term" value="P:sodium-dependent phosphate transport"/>
    <property type="evidence" value="ECO:0007669"/>
    <property type="project" value="InterPro"/>
</dbReference>
<dbReference type="GO" id="GO:0005886">
    <property type="term" value="C:plasma membrane"/>
    <property type="evidence" value="ECO:0007669"/>
    <property type="project" value="UniProtKB-SubCell"/>
</dbReference>
<evidence type="ECO:0000313" key="9">
    <source>
        <dbReference type="Proteomes" id="UP000304880"/>
    </source>
</evidence>
<evidence type="ECO:0000256" key="6">
    <source>
        <dbReference type="SAM" id="Phobius"/>
    </source>
</evidence>
<feature type="transmembrane region" description="Helical" evidence="6">
    <location>
        <begin position="208"/>
        <end position="229"/>
    </location>
</feature>
<keyword evidence="4 6" id="KW-1133">Transmembrane helix</keyword>
<dbReference type="Gene3D" id="1.20.58.220">
    <property type="entry name" value="Phosphate transport system protein phou homolog 2, domain 2"/>
    <property type="match status" value="1"/>
</dbReference>
<dbReference type="Pfam" id="PF01895">
    <property type="entry name" value="PhoU"/>
    <property type="match status" value="2"/>
</dbReference>
<feature type="transmembrane region" description="Helical" evidence="6">
    <location>
        <begin position="175"/>
        <end position="202"/>
    </location>
</feature>
<dbReference type="InterPro" id="IPR038078">
    <property type="entry name" value="PhoU-like_sf"/>
</dbReference>
<evidence type="ECO:0000259" key="7">
    <source>
        <dbReference type="Pfam" id="PF01895"/>
    </source>
</evidence>
<dbReference type="GO" id="GO:0005436">
    <property type="term" value="F:sodium:phosphate symporter activity"/>
    <property type="evidence" value="ECO:0007669"/>
    <property type="project" value="InterPro"/>
</dbReference>
<protein>
    <submittedName>
        <fullName evidence="8">Na/Pi cotransporter family protein</fullName>
    </submittedName>
</protein>
<dbReference type="PANTHER" id="PTHR10010:SF46">
    <property type="entry name" value="SODIUM-DEPENDENT PHOSPHATE TRANSPORT PROTEIN 2B"/>
    <property type="match status" value="1"/>
</dbReference>
<proteinExistence type="predicted"/>
<feature type="transmembrane region" description="Helical" evidence="6">
    <location>
        <begin position="268"/>
        <end position="289"/>
    </location>
</feature>
<comment type="subcellular location">
    <subcellularLocation>
        <location evidence="1">Cell membrane</location>
        <topology evidence="1">Multi-pass membrane protein</topology>
    </subcellularLocation>
</comment>
<dbReference type="EMBL" id="VDDC01000044">
    <property type="protein sequence ID" value="TNH37898.1"/>
    <property type="molecule type" value="Genomic_DNA"/>
</dbReference>
<feature type="domain" description="PhoU" evidence="7">
    <location>
        <begin position="337"/>
        <end position="415"/>
    </location>
</feature>
<feature type="transmembrane region" description="Helical" evidence="6">
    <location>
        <begin position="87"/>
        <end position="120"/>
    </location>
</feature>
<organism evidence="8 9">
    <name type="scientific">Paracoccus haeundaensis</name>
    <dbReference type="NCBI Taxonomy" id="225362"/>
    <lineage>
        <taxon>Bacteria</taxon>
        <taxon>Pseudomonadati</taxon>
        <taxon>Pseudomonadota</taxon>
        <taxon>Alphaproteobacteria</taxon>
        <taxon>Rhodobacterales</taxon>
        <taxon>Paracoccaceae</taxon>
        <taxon>Paracoccus</taxon>
    </lineage>
</organism>
<evidence type="ECO:0000256" key="4">
    <source>
        <dbReference type="ARBA" id="ARBA00022989"/>
    </source>
</evidence>
<dbReference type="GeneID" id="97046689"/>
<feature type="transmembrane region" description="Helical" evidence="6">
    <location>
        <begin position="55"/>
        <end position="75"/>
    </location>
</feature>